<evidence type="ECO:0000256" key="2">
    <source>
        <dbReference type="ARBA" id="ARBA00022741"/>
    </source>
</evidence>
<dbReference type="STRING" id="1108044.GOOTI_230_00130"/>
<accession>H5TSY0</accession>
<evidence type="ECO:0000256" key="1">
    <source>
        <dbReference type="ARBA" id="ARBA00022448"/>
    </source>
</evidence>
<dbReference type="InterPro" id="IPR003593">
    <property type="entry name" value="AAA+_ATPase"/>
</dbReference>
<reference evidence="5" key="1">
    <citation type="submission" date="2012-02" db="EMBL/GenBank/DDBJ databases">
        <title>Whole genome shotgun sequence of Gordonia otitidis NBRC 100426.</title>
        <authorList>
            <person name="Yoshida I."/>
            <person name="Hosoyama A."/>
            <person name="Tsuchikane K."/>
            <person name="Katsumata H."/>
            <person name="Yamazaki S."/>
            <person name="Fujita N."/>
        </authorList>
    </citation>
    <scope>NUCLEOTIDE SEQUENCE [LARGE SCALE GENOMIC DNA]</scope>
    <source>
        <strain evidence="5">NBRC 100426</strain>
    </source>
</reference>
<protein>
    <submittedName>
        <fullName evidence="5">ABC transporter ATP-binding protein</fullName>
    </submittedName>
</protein>
<evidence type="ECO:0000256" key="3">
    <source>
        <dbReference type="ARBA" id="ARBA00022840"/>
    </source>
</evidence>
<dbReference type="InterPro" id="IPR050153">
    <property type="entry name" value="Metal_Ion_Import_ABC"/>
</dbReference>
<dbReference type="PROSITE" id="PS50893">
    <property type="entry name" value="ABC_TRANSPORTER_2"/>
    <property type="match status" value="1"/>
</dbReference>
<keyword evidence="1" id="KW-0813">Transport</keyword>
<dbReference type="InterPro" id="IPR027417">
    <property type="entry name" value="P-loop_NTPase"/>
</dbReference>
<evidence type="ECO:0000259" key="4">
    <source>
        <dbReference type="PROSITE" id="PS50893"/>
    </source>
</evidence>
<dbReference type="GO" id="GO:0005524">
    <property type="term" value="F:ATP binding"/>
    <property type="evidence" value="ECO:0007669"/>
    <property type="project" value="UniProtKB-KW"/>
</dbReference>
<dbReference type="Proteomes" id="UP000005038">
    <property type="component" value="Unassembled WGS sequence"/>
</dbReference>
<dbReference type="Gene3D" id="3.40.50.300">
    <property type="entry name" value="P-loop containing nucleotide triphosphate hydrolases"/>
    <property type="match status" value="1"/>
</dbReference>
<dbReference type="InterPro" id="IPR003439">
    <property type="entry name" value="ABC_transporter-like_ATP-bd"/>
</dbReference>
<evidence type="ECO:0000313" key="6">
    <source>
        <dbReference type="Proteomes" id="UP000005038"/>
    </source>
</evidence>
<keyword evidence="6" id="KW-1185">Reference proteome</keyword>
<dbReference type="EMBL" id="BAFB01000230">
    <property type="protein sequence ID" value="GAB36588.1"/>
    <property type="molecule type" value="Genomic_DNA"/>
</dbReference>
<dbReference type="SUPFAM" id="SSF52540">
    <property type="entry name" value="P-loop containing nucleoside triphosphate hydrolases"/>
    <property type="match status" value="1"/>
</dbReference>
<dbReference type="SMART" id="SM00382">
    <property type="entry name" value="AAA"/>
    <property type="match status" value="1"/>
</dbReference>
<keyword evidence="3 5" id="KW-0067">ATP-binding</keyword>
<gene>
    <name evidence="5" type="ORF">GOOTI_230_00130</name>
</gene>
<sequence length="260" mass="28620">MVTPVLNASSVDVVRSGRKLLHDVNLTVSPGEHWALLGPNGAGKSTLMAILGARSHPTTGTVDVLGRRLGRVDMRELRTHIGHVDPRWRIDVPITAHDVVLTGLTNTPELDRRHVYTEDEHRHADELLEMLGMSARRDSAWPFMSQGERGRTLIARALMPRPALLLLDEPATGLDLAARERLLSAIDRLRSEVDDLASVLVTHHLEDLPSSTTHAMLLRDGEVTASGPVEQTLTSQEISDCFDHPVAVRRHEGRWSATAA</sequence>
<dbReference type="AlphaFoldDB" id="H5TSY0"/>
<name>H5TSY0_GORO1</name>
<keyword evidence="2" id="KW-0547">Nucleotide-binding</keyword>
<dbReference type="Pfam" id="PF00005">
    <property type="entry name" value="ABC_tran"/>
    <property type="match status" value="1"/>
</dbReference>
<organism evidence="5 6">
    <name type="scientific">Gordonia otitidis (strain DSM 44809 / CCUG 52243 / JCM 12355 / NBRC 100426 / IFM 10032)</name>
    <dbReference type="NCBI Taxonomy" id="1108044"/>
    <lineage>
        <taxon>Bacteria</taxon>
        <taxon>Bacillati</taxon>
        <taxon>Actinomycetota</taxon>
        <taxon>Actinomycetes</taxon>
        <taxon>Mycobacteriales</taxon>
        <taxon>Gordoniaceae</taxon>
        <taxon>Gordonia</taxon>
    </lineage>
</organism>
<proteinExistence type="predicted"/>
<evidence type="ECO:0000313" key="5">
    <source>
        <dbReference type="EMBL" id="GAB36588.1"/>
    </source>
</evidence>
<comment type="caution">
    <text evidence="5">The sequence shown here is derived from an EMBL/GenBank/DDBJ whole genome shotgun (WGS) entry which is preliminary data.</text>
</comment>
<dbReference type="GO" id="GO:0016887">
    <property type="term" value="F:ATP hydrolysis activity"/>
    <property type="evidence" value="ECO:0007669"/>
    <property type="project" value="InterPro"/>
</dbReference>
<dbReference type="PANTHER" id="PTHR42734">
    <property type="entry name" value="METAL TRANSPORT SYSTEM ATP-BINDING PROTEIN TM_0124-RELATED"/>
    <property type="match status" value="1"/>
</dbReference>
<feature type="domain" description="ABC transporter" evidence="4">
    <location>
        <begin position="6"/>
        <end position="245"/>
    </location>
</feature>